<evidence type="ECO:0000256" key="6">
    <source>
        <dbReference type="ARBA" id="ARBA00022741"/>
    </source>
</evidence>
<dbReference type="CDD" id="cd01672">
    <property type="entry name" value="TMPK"/>
    <property type="match status" value="1"/>
</dbReference>
<dbReference type="GO" id="GO:0006233">
    <property type="term" value="P:dTDP biosynthetic process"/>
    <property type="evidence" value="ECO:0007669"/>
    <property type="project" value="InterPro"/>
</dbReference>
<dbReference type="RefSeq" id="WP_130109724.1">
    <property type="nucleotide sequence ID" value="NZ_CP035806.1"/>
</dbReference>
<feature type="domain" description="Thymidylate kinase-like" evidence="12">
    <location>
        <begin position="8"/>
        <end position="200"/>
    </location>
</feature>
<keyword evidence="6 11" id="KW-0547">Nucleotide-binding</keyword>
<reference evidence="13 14" key="1">
    <citation type="submission" date="2019-02" db="EMBL/GenBank/DDBJ databases">
        <authorList>
            <person name="Sun L."/>
            <person name="Pan D."/>
            <person name="Wu X."/>
        </authorList>
    </citation>
    <scope>NUCLEOTIDE SEQUENCE [LARGE SCALE GENOMIC DNA]</scope>
    <source>
        <strain evidence="13 14">JW-1</strain>
    </source>
</reference>
<dbReference type="Pfam" id="PF02223">
    <property type="entry name" value="Thymidylate_kin"/>
    <property type="match status" value="1"/>
</dbReference>
<dbReference type="Gene3D" id="3.40.50.300">
    <property type="entry name" value="P-loop containing nucleotide triphosphate hydrolases"/>
    <property type="match status" value="1"/>
</dbReference>
<protein>
    <recommendedName>
        <fullName evidence="3 11">Thymidylate kinase</fullName>
        <ecNumber evidence="2 11">2.7.4.9</ecNumber>
    </recommendedName>
    <alternativeName>
        <fullName evidence="11">dTMP kinase</fullName>
    </alternativeName>
</protein>
<keyword evidence="14" id="KW-1185">Reference proteome</keyword>
<evidence type="ECO:0000256" key="3">
    <source>
        <dbReference type="ARBA" id="ARBA00017144"/>
    </source>
</evidence>
<evidence type="ECO:0000256" key="1">
    <source>
        <dbReference type="ARBA" id="ARBA00009776"/>
    </source>
</evidence>
<dbReference type="GO" id="GO:0006227">
    <property type="term" value="P:dUDP biosynthetic process"/>
    <property type="evidence" value="ECO:0007669"/>
    <property type="project" value="TreeGrafter"/>
</dbReference>
<evidence type="ECO:0000256" key="7">
    <source>
        <dbReference type="ARBA" id="ARBA00022777"/>
    </source>
</evidence>
<comment type="catalytic activity">
    <reaction evidence="9 11">
        <text>dTMP + ATP = dTDP + ADP</text>
        <dbReference type="Rhea" id="RHEA:13517"/>
        <dbReference type="ChEBI" id="CHEBI:30616"/>
        <dbReference type="ChEBI" id="CHEBI:58369"/>
        <dbReference type="ChEBI" id="CHEBI:63528"/>
        <dbReference type="ChEBI" id="CHEBI:456216"/>
        <dbReference type="EC" id="2.7.4.9"/>
    </reaction>
</comment>
<evidence type="ECO:0000256" key="10">
    <source>
        <dbReference type="ARBA" id="ARBA00057735"/>
    </source>
</evidence>
<name>A0A4V0Z1J1_9MICO</name>
<evidence type="ECO:0000256" key="11">
    <source>
        <dbReference type="HAMAP-Rule" id="MF_00165"/>
    </source>
</evidence>
<dbReference type="OrthoDB" id="9774907at2"/>
<comment type="similarity">
    <text evidence="1 11">Belongs to the thymidylate kinase family.</text>
</comment>
<evidence type="ECO:0000313" key="13">
    <source>
        <dbReference type="EMBL" id="QBE48589.1"/>
    </source>
</evidence>
<dbReference type="AlphaFoldDB" id="A0A4V0Z1J1"/>
<dbReference type="KEGG" id="ltr:EVS81_06885"/>
<dbReference type="InterPro" id="IPR027417">
    <property type="entry name" value="P-loop_NTPase"/>
</dbReference>
<evidence type="ECO:0000256" key="9">
    <source>
        <dbReference type="ARBA" id="ARBA00048743"/>
    </source>
</evidence>
<comment type="function">
    <text evidence="10 11">Phosphorylation of dTMP to form dTDP in both de novo and salvage pathways of dTTP synthesis.</text>
</comment>
<dbReference type="FunFam" id="3.40.50.300:FF:000225">
    <property type="entry name" value="Thymidylate kinase"/>
    <property type="match status" value="1"/>
</dbReference>
<feature type="binding site" evidence="11">
    <location>
        <begin position="10"/>
        <end position="17"/>
    </location>
    <ligand>
        <name>ATP</name>
        <dbReference type="ChEBI" id="CHEBI:30616"/>
    </ligand>
</feature>
<proteinExistence type="inferred from homology"/>
<dbReference type="PANTHER" id="PTHR10344:SF4">
    <property type="entry name" value="UMP-CMP KINASE 2, MITOCHONDRIAL"/>
    <property type="match status" value="1"/>
</dbReference>
<evidence type="ECO:0000256" key="2">
    <source>
        <dbReference type="ARBA" id="ARBA00012980"/>
    </source>
</evidence>
<dbReference type="GO" id="GO:0006235">
    <property type="term" value="P:dTTP biosynthetic process"/>
    <property type="evidence" value="ECO:0007669"/>
    <property type="project" value="UniProtKB-UniRule"/>
</dbReference>
<keyword evidence="8 11" id="KW-0067">ATP-binding</keyword>
<dbReference type="GO" id="GO:0005524">
    <property type="term" value="F:ATP binding"/>
    <property type="evidence" value="ECO:0007669"/>
    <property type="project" value="UniProtKB-UniRule"/>
</dbReference>
<accession>A0A4V0Z1J1</accession>
<dbReference type="GO" id="GO:0004798">
    <property type="term" value="F:dTMP kinase activity"/>
    <property type="evidence" value="ECO:0007669"/>
    <property type="project" value="UniProtKB-UniRule"/>
</dbReference>
<keyword evidence="7 11" id="KW-0418">Kinase</keyword>
<keyword evidence="4 11" id="KW-0808">Transferase</keyword>
<sequence length="210" mass="22728">MTGLFITFEGGDGAGKSTQAELLGAWLEGRGHEVVRTREPGGTRLGAQLRELLLHGGEEIGAVDPRAEALLYAADRAQHVAKVVRPALERNAVVVQDRYIDSSLAYQGAGRVLELDDVRRISDWAVEGLWPDLTVLLDLDPGTAAARRRSRGGTADRLEAEAAEFHTAVRDGFLALAHADPERYLVLDAARPVDELHTAILARVAPSIRL</sequence>
<keyword evidence="5 11" id="KW-0545">Nucleotide biosynthesis</keyword>
<gene>
    <name evidence="11" type="primary">tmk</name>
    <name evidence="13" type="ORF">EVS81_06885</name>
</gene>
<dbReference type="PANTHER" id="PTHR10344">
    <property type="entry name" value="THYMIDYLATE KINASE"/>
    <property type="match status" value="1"/>
</dbReference>
<dbReference type="HAMAP" id="MF_00165">
    <property type="entry name" value="Thymidylate_kinase"/>
    <property type="match status" value="1"/>
</dbReference>
<evidence type="ECO:0000256" key="5">
    <source>
        <dbReference type="ARBA" id="ARBA00022727"/>
    </source>
</evidence>
<dbReference type="GO" id="GO:0005829">
    <property type="term" value="C:cytosol"/>
    <property type="evidence" value="ECO:0007669"/>
    <property type="project" value="TreeGrafter"/>
</dbReference>
<evidence type="ECO:0000313" key="14">
    <source>
        <dbReference type="Proteomes" id="UP000289260"/>
    </source>
</evidence>
<evidence type="ECO:0000256" key="8">
    <source>
        <dbReference type="ARBA" id="ARBA00022840"/>
    </source>
</evidence>
<dbReference type="NCBIfam" id="TIGR00041">
    <property type="entry name" value="DTMP_kinase"/>
    <property type="match status" value="1"/>
</dbReference>
<dbReference type="Proteomes" id="UP000289260">
    <property type="component" value="Chromosome"/>
</dbReference>
<evidence type="ECO:0000256" key="4">
    <source>
        <dbReference type="ARBA" id="ARBA00022679"/>
    </source>
</evidence>
<dbReference type="EC" id="2.7.4.9" evidence="2 11"/>
<dbReference type="InterPro" id="IPR039430">
    <property type="entry name" value="Thymidylate_kin-like_dom"/>
</dbReference>
<organism evidence="13 14">
    <name type="scientific">Leucobacter triazinivorans</name>
    <dbReference type="NCBI Taxonomy" id="1784719"/>
    <lineage>
        <taxon>Bacteria</taxon>
        <taxon>Bacillati</taxon>
        <taxon>Actinomycetota</taxon>
        <taxon>Actinomycetes</taxon>
        <taxon>Micrococcales</taxon>
        <taxon>Microbacteriaceae</taxon>
        <taxon>Leucobacter</taxon>
    </lineage>
</organism>
<evidence type="ECO:0000259" key="12">
    <source>
        <dbReference type="Pfam" id="PF02223"/>
    </source>
</evidence>
<dbReference type="SUPFAM" id="SSF52540">
    <property type="entry name" value="P-loop containing nucleoside triphosphate hydrolases"/>
    <property type="match status" value="1"/>
</dbReference>
<dbReference type="InterPro" id="IPR018094">
    <property type="entry name" value="Thymidylate_kinase"/>
</dbReference>
<dbReference type="EMBL" id="CP035806">
    <property type="protein sequence ID" value="QBE48589.1"/>
    <property type="molecule type" value="Genomic_DNA"/>
</dbReference>